<reference evidence="1" key="2">
    <citation type="journal article" date="2020" name="Microorganisms">
        <title>Osmotic Adaptation and Compatible Solute Biosynthesis of Phototrophic Bacteria as Revealed from Genome Analyses.</title>
        <authorList>
            <person name="Imhoff J.F."/>
            <person name="Rahn T."/>
            <person name="Kunzel S."/>
            <person name="Keller A."/>
            <person name="Neulinger S.C."/>
        </authorList>
    </citation>
    <scope>NUCLEOTIDE SEQUENCE</scope>
    <source>
        <strain evidence="1">DSM 11080</strain>
    </source>
</reference>
<dbReference type="AlphaFoldDB" id="A0AAJ0U851"/>
<gene>
    <name evidence="1" type="ORF">CKO40_21725</name>
</gene>
<keyword evidence="2" id="KW-1185">Reference proteome</keyword>
<dbReference type="Proteomes" id="UP001296776">
    <property type="component" value="Unassembled WGS sequence"/>
</dbReference>
<comment type="caution">
    <text evidence="1">The sequence shown here is derived from an EMBL/GenBank/DDBJ whole genome shotgun (WGS) entry which is preliminary data.</text>
</comment>
<sequence length="96" mass="10826">MRLPPSDDPRGNRIMRLPRETLLYVLKQHGVQVECDAATSDGRQFCTLIDDEVAEAHWLPDPIGGDMVRHLARKFGIPSHAFFFDVSQDVGPPHPH</sequence>
<accession>A0AAJ0U851</accession>
<protein>
    <submittedName>
        <fullName evidence="1">Uncharacterized protein</fullName>
    </submittedName>
</protein>
<dbReference type="EMBL" id="NRSJ01000062">
    <property type="protein sequence ID" value="MBK1707079.1"/>
    <property type="molecule type" value="Genomic_DNA"/>
</dbReference>
<evidence type="ECO:0000313" key="2">
    <source>
        <dbReference type="Proteomes" id="UP001296776"/>
    </source>
</evidence>
<reference evidence="1" key="1">
    <citation type="submission" date="2017-08" db="EMBL/GenBank/DDBJ databases">
        <authorList>
            <person name="Imhoff J.F."/>
            <person name="Rahn T."/>
            <person name="Kuenzel S."/>
            <person name="Neulinger S.C."/>
        </authorList>
    </citation>
    <scope>NUCLEOTIDE SEQUENCE</scope>
    <source>
        <strain evidence="1">DSM 11080</strain>
    </source>
</reference>
<organism evidence="1 2">
    <name type="scientific">Halochromatium glycolicum</name>
    <dbReference type="NCBI Taxonomy" id="85075"/>
    <lineage>
        <taxon>Bacteria</taxon>
        <taxon>Pseudomonadati</taxon>
        <taxon>Pseudomonadota</taxon>
        <taxon>Gammaproteobacteria</taxon>
        <taxon>Chromatiales</taxon>
        <taxon>Chromatiaceae</taxon>
        <taxon>Halochromatium</taxon>
    </lineage>
</organism>
<evidence type="ECO:0000313" key="1">
    <source>
        <dbReference type="EMBL" id="MBK1707079.1"/>
    </source>
</evidence>
<proteinExistence type="predicted"/>
<name>A0AAJ0U851_9GAMM</name>